<dbReference type="EMBL" id="QZKI01000136">
    <property type="protein sequence ID" value="RJP64706.1"/>
    <property type="molecule type" value="Genomic_DNA"/>
</dbReference>
<dbReference type="InterPro" id="IPR002645">
    <property type="entry name" value="STAS_dom"/>
</dbReference>
<evidence type="ECO:0000259" key="3">
    <source>
        <dbReference type="PROSITE" id="PS50801"/>
    </source>
</evidence>
<gene>
    <name evidence="4" type="ORF">C4532_18880</name>
</gene>
<dbReference type="SUPFAM" id="SSF52091">
    <property type="entry name" value="SpoIIaa-like"/>
    <property type="match status" value="1"/>
</dbReference>
<evidence type="ECO:0000313" key="5">
    <source>
        <dbReference type="Proteomes" id="UP000285961"/>
    </source>
</evidence>
<dbReference type="NCBIfam" id="TIGR00377">
    <property type="entry name" value="ant_ant_sig"/>
    <property type="match status" value="1"/>
</dbReference>
<sequence>MEVSAKRSGNGAVIKVSGDVDLYSSPRLREAILDSVKKRLTPIVVNLAGVTYIDSSGIATLVEGLQLSREYGGKLRLVSLNDRVSEVLHLARLQRVFEIRGTEAEALED</sequence>
<accession>A0A419EPE9</accession>
<dbReference type="Proteomes" id="UP000285961">
    <property type="component" value="Unassembled WGS sequence"/>
</dbReference>
<feature type="domain" description="STAS" evidence="3">
    <location>
        <begin position="1"/>
        <end position="109"/>
    </location>
</feature>
<comment type="similarity">
    <text evidence="1 2">Belongs to the anti-sigma-factor antagonist family.</text>
</comment>
<evidence type="ECO:0000256" key="2">
    <source>
        <dbReference type="RuleBase" id="RU003749"/>
    </source>
</evidence>
<organism evidence="4 5">
    <name type="scientific">Candidatus Abyssobacteria bacterium SURF_17</name>
    <dbReference type="NCBI Taxonomy" id="2093361"/>
    <lineage>
        <taxon>Bacteria</taxon>
        <taxon>Pseudomonadati</taxon>
        <taxon>Candidatus Hydrogenedentota</taxon>
        <taxon>Candidatus Abyssobacteria</taxon>
    </lineage>
</organism>
<dbReference type="PROSITE" id="PS50801">
    <property type="entry name" value="STAS"/>
    <property type="match status" value="1"/>
</dbReference>
<dbReference type="Gene3D" id="3.30.750.24">
    <property type="entry name" value="STAS domain"/>
    <property type="match status" value="1"/>
</dbReference>
<evidence type="ECO:0000313" key="4">
    <source>
        <dbReference type="EMBL" id="RJP64706.1"/>
    </source>
</evidence>
<dbReference type="GO" id="GO:0043856">
    <property type="term" value="F:anti-sigma factor antagonist activity"/>
    <property type="evidence" value="ECO:0007669"/>
    <property type="project" value="InterPro"/>
</dbReference>
<dbReference type="AlphaFoldDB" id="A0A419EPE9"/>
<dbReference type="PANTHER" id="PTHR33495">
    <property type="entry name" value="ANTI-SIGMA FACTOR ANTAGONIST TM_1081-RELATED-RELATED"/>
    <property type="match status" value="1"/>
</dbReference>
<dbReference type="PANTHER" id="PTHR33495:SF2">
    <property type="entry name" value="ANTI-SIGMA FACTOR ANTAGONIST TM_1081-RELATED"/>
    <property type="match status" value="1"/>
</dbReference>
<reference evidence="4 5" key="1">
    <citation type="journal article" date="2017" name="ISME J.">
        <title>Energy and carbon metabolisms in a deep terrestrial subsurface fluid microbial community.</title>
        <authorList>
            <person name="Momper L."/>
            <person name="Jungbluth S.P."/>
            <person name="Lee M.D."/>
            <person name="Amend J.P."/>
        </authorList>
    </citation>
    <scope>NUCLEOTIDE SEQUENCE [LARGE SCALE GENOMIC DNA]</scope>
    <source>
        <strain evidence="4">SURF_17</strain>
    </source>
</reference>
<dbReference type="InterPro" id="IPR036513">
    <property type="entry name" value="STAS_dom_sf"/>
</dbReference>
<evidence type="ECO:0000256" key="1">
    <source>
        <dbReference type="ARBA" id="ARBA00009013"/>
    </source>
</evidence>
<protein>
    <recommendedName>
        <fullName evidence="2">Anti-sigma factor antagonist</fullName>
    </recommendedName>
</protein>
<dbReference type="CDD" id="cd07043">
    <property type="entry name" value="STAS_anti-anti-sigma_factors"/>
    <property type="match status" value="1"/>
</dbReference>
<proteinExistence type="inferred from homology"/>
<comment type="caution">
    <text evidence="4">The sequence shown here is derived from an EMBL/GenBank/DDBJ whole genome shotgun (WGS) entry which is preliminary data.</text>
</comment>
<dbReference type="InterPro" id="IPR003658">
    <property type="entry name" value="Anti-sigma_ant"/>
</dbReference>
<name>A0A419EPE9_9BACT</name>
<dbReference type="Pfam" id="PF01740">
    <property type="entry name" value="STAS"/>
    <property type="match status" value="1"/>
</dbReference>